<keyword evidence="3" id="KW-1003">Cell membrane</keyword>
<dbReference type="EMBL" id="BMHV01000001">
    <property type="protein sequence ID" value="GGF51571.1"/>
    <property type="molecule type" value="Genomic_DNA"/>
</dbReference>
<evidence type="ECO:0000256" key="7">
    <source>
        <dbReference type="RuleBase" id="RU363032"/>
    </source>
</evidence>
<name>A0A917F6N1_9PROT</name>
<dbReference type="InterPro" id="IPR035906">
    <property type="entry name" value="MetI-like_sf"/>
</dbReference>
<reference evidence="9" key="2">
    <citation type="submission" date="2020-09" db="EMBL/GenBank/DDBJ databases">
        <authorList>
            <person name="Sun Q."/>
            <person name="Zhou Y."/>
        </authorList>
    </citation>
    <scope>NUCLEOTIDE SEQUENCE</scope>
    <source>
        <strain evidence="9">CGMCC 1.15254</strain>
    </source>
</reference>
<feature type="transmembrane region" description="Helical" evidence="7">
    <location>
        <begin position="93"/>
        <end position="111"/>
    </location>
</feature>
<organism evidence="9 10">
    <name type="scientific">Terasakiella brassicae</name>
    <dbReference type="NCBI Taxonomy" id="1634917"/>
    <lineage>
        <taxon>Bacteria</taxon>
        <taxon>Pseudomonadati</taxon>
        <taxon>Pseudomonadota</taxon>
        <taxon>Alphaproteobacteria</taxon>
        <taxon>Rhodospirillales</taxon>
        <taxon>Terasakiellaceae</taxon>
        <taxon>Terasakiella</taxon>
    </lineage>
</organism>
<evidence type="ECO:0000256" key="1">
    <source>
        <dbReference type="ARBA" id="ARBA00004651"/>
    </source>
</evidence>
<dbReference type="Pfam" id="PF00528">
    <property type="entry name" value="BPD_transp_1"/>
    <property type="match status" value="1"/>
</dbReference>
<evidence type="ECO:0000256" key="2">
    <source>
        <dbReference type="ARBA" id="ARBA00022448"/>
    </source>
</evidence>
<feature type="transmembrane region" description="Helical" evidence="7">
    <location>
        <begin position="55"/>
        <end position="81"/>
    </location>
</feature>
<dbReference type="Proteomes" id="UP000632498">
    <property type="component" value="Unassembled WGS sequence"/>
</dbReference>
<dbReference type="PANTHER" id="PTHR30183:SF2">
    <property type="entry name" value="IRON UTILIZATION PROTEIN"/>
    <property type="match status" value="1"/>
</dbReference>
<feature type="transmembrane region" description="Helical" evidence="7">
    <location>
        <begin position="471"/>
        <end position="488"/>
    </location>
</feature>
<dbReference type="InterPro" id="IPR000515">
    <property type="entry name" value="MetI-like"/>
</dbReference>
<keyword evidence="5 7" id="KW-1133">Transmembrane helix</keyword>
<dbReference type="CDD" id="cd06261">
    <property type="entry name" value="TM_PBP2"/>
    <property type="match status" value="2"/>
</dbReference>
<feature type="transmembrane region" description="Helical" evidence="7">
    <location>
        <begin position="144"/>
        <end position="162"/>
    </location>
</feature>
<dbReference type="PROSITE" id="PS50928">
    <property type="entry name" value="ABC_TM1"/>
    <property type="match status" value="2"/>
</dbReference>
<reference evidence="9" key="1">
    <citation type="journal article" date="2014" name="Int. J. Syst. Evol. Microbiol.">
        <title>Complete genome sequence of Corynebacterium casei LMG S-19264T (=DSM 44701T), isolated from a smear-ripened cheese.</title>
        <authorList>
            <consortium name="US DOE Joint Genome Institute (JGI-PGF)"/>
            <person name="Walter F."/>
            <person name="Albersmeier A."/>
            <person name="Kalinowski J."/>
            <person name="Ruckert C."/>
        </authorList>
    </citation>
    <scope>NUCLEOTIDE SEQUENCE</scope>
    <source>
        <strain evidence="9">CGMCC 1.15254</strain>
    </source>
</reference>
<feature type="transmembrane region" description="Helical" evidence="7">
    <location>
        <begin position="337"/>
        <end position="356"/>
    </location>
</feature>
<proteinExistence type="inferred from homology"/>
<comment type="similarity">
    <text evidence="7">Belongs to the binding-protein-dependent transport system permease family.</text>
</comment>
<evidence type="ECO:0000256" key="3">
    <source>
        <dbReference type="ARBA" id="ARBA00022475"/>
    </source>
</evidence>
<dbReference type="PANTHER" id="PTHR30183">
    <property type="entry name" value="MOLYBDENUM TRANSPORT SYSTEM PERMEASE PROTEIN MODB"/>
    <property type="match status" value="1"/>
</dbReference>
<dbReference type="SUPFAM" id="SSF161098">
    <property type="entry name" value="MetI-like"/>
    <property type="match status" value="2"/>
</dbReference>
<protein>
    <submittedName>
        <fullName evidence="9">Iron ABC transporter permease</fullName>
    </submittedName>
</protein>
<evidence type="ECO:0000256" key="5">
    <source>
        <dbReference type="ARBA" id="ARBA00022989"/>
    </source>
</evidence>
<feature type="transmembrane region" description="Helical" evidence="7">
    <location>
        <begin position="368"/>
        <end position="394"/>
    </location>
</feature>
<gene>
    <name evidence="9" type="ORF">GCM10011332_00960</name>
</gene>
<evidence type="ECO:0000313" key="10">
    <source>
        <dbReference type="Proteomes" id="UP000632498"/>
    </source>
</evidence>
<comment type="subcellular location">
    <subcellularLocation>
        <location evidence="1 7">Cell membrane</location>
        <topology evidence="1 7">Multi-pass membrane protein</topology>
    </subcellularLocation>
</comment>
<sequence>MKQYGLQNLFNGWTLFTVITALIIASPVFIVVSYVFVPTGEIWSHLADTVLGNYIYNSVLLLVGVGTGTLVVGTGCAWIVTMCRFPGQKVFEWALLLPLAVPAYVIAYTYTGLTDFAGPVQTVLREIFGWTSRRDYWFPEIRSVWGAMTMFTLVLYPYVYMLSRAAFLEQSICVLEVSRTLGRTPWQAFKDVAFPLARPAIAAGSALALMETLNDFGTVHFFAVDTFTTGIYRTWFGMGEPAAAAQLGACLLIFIVSLIALERYSRGKAAYHHTTVRYRALSKLEMSPLKQVICILACFFPVLLGFLLPAGVLLNWAFQTTEWWMNLQFVEFAFNSFILACVAALLAVFLAVLMAYGARLRPSFFTKFGVRAASIGYAVPGSVLAVGIMLPFAWTDNLVDSWAREHLGFSTGLILSGTIVAVVFAYIVRFLSVSFNGIEAGLGKITQNMDCASRTLGHNPSETLKKVHLPLIRASMFSAGILVFVDVIKELPATMIMRPFNFTTLAVRTFELASDEQLAEASSAALAMVLVGIIPVIMISRTIAKSRPGQEN</sequence>
<feature type="domain" description="ABC transmembrane type-1" evidence="8">
    <location>
        <begin position="333"/>
        <end position="539"/>
    </location>
</feature>
<keyword evidence="10" id="KW-1185">Reference proteome</keyword>
<dbReference type="GO" id="GO:0005886">
    <property type="term" value="C:plasma membrane"/>
    <property type="evidence" value="ECO:0007669"/>
    <property type="project" value="UniProtKB-SubCell"/>
</dbReference>
<feature type="transmembrane region" description="Helical" evidence="7">
    <location>
        <begin position="406"/>
        <end position="428"/>
    </location>
</feature>
<evidence type="ECO:0000256" key="6">
    <source>
        <dbReference type="ARBA" id="ARBA00023136"/>
    </source>
</evidence>
<feature type="transmembrane region" description="Helical" evidence="7">
    <location>
        <begin position="243"/>
        <end position="261"/>
    </location>
</feature>
<dbReference type="RefSeq" id="WP_188659894.1">
    <property type="nucleotide sequence ID" value="NZ_BMHV01000001.1"/>
</dbReference>
<feature type="transmembrane region" description="Helical" evidence="7">
    <location>
        <begin position="292"/>
        <end position="317"/>
    </location>
</feature>
<dbReference type="Gene3D" id="1.10.3720.10">
    <property type="entry name" value="MetI-like"/>
    <property type="match status" value="2"/>
</dbReference>
<dbReference type="FunFam" id="1.10.3720.10:FF:000088">
    <property type="entry name" value="Iron(III) ABC transporter, permease protein"/>
    <property type="match status" value="1"/>
</dbReference>
<feature type="domain" description="ABC transmembrane type-1" evidence="8">
    <location>
        <begin position="55"/>
        <end position="260"/>
    </location>
</feature>
<evidence type="ECO:0000259" key="8">
    <source>
        <dbReference type="PROSITE" id="PS50928"/>
    </source>
</evidence>
<accession>A0A917F6N1</accession>
<evidence type="ECO:0000313" key="9">
    <source>
        <dbReference type="EMBL" id="GGF51571.1"/>
    </source>
</evidence>
<feature type="transmembrane region" description="Helical" evidence="7">
    <location>
        <begin position="12"/>
        <end position="35"/>
    </location>
</feature>
<evidence type="ECO:0000256" key="4">
    <source>
        <dbReference type="ARBA" id="ARBA00022692"/>
    </source>
</evidence>
<keyword evidence="2 7" id="KW-0813">Transport</keyword>
<feature type="transmembrane region" description="Helical" evidence="7">
    <location>
        <begin position="524"/>
        <end position="544"/>
    </location>
</feature>
<keyword evidence="6 7" id="KW-0472">Membrane</keyword>
<dbReference type="AlphaFoldDB" id="A0A917F6N1"/>
<dbReference type="GO" id="GO:0055085">
    <property type="term" value="P:transmembrane transport"/>
    <property type="evidence" value="ECO:0007669"/>
    <property type="project" value="InterPro"/>
</dbReference>
<comment type="caution">
    <text evidence="9">The sequence shown here is derived from an EMBL/GenBank/DDBJ whole genome shotgun (WGS) entry which is preliminary data.</text>
</comment>
<keyword evidence="4 7" id="KW-0812">Transmembrane</keyword>